<proteinExistence type="predicted"/>
<dbReference type="Proteomes" id="UP001162060">
    <property type="component" value="Unassembled WGS sequence"/>
</dbReference>
<evidence type="ECO:0000313" key="2">
    <source>
        <dbReference type="Proteomes" id="UP001162060"/>
    </source>
</evidence>
<evidence type="ECO:0000313" key="1">
    <source>
        <dbReference type="EMBL" id="CAK7904252.1"/>
    </source>
</evidence>
<comment type="caution">
    <text evidence="1">The sequence shown here is derived from an EMBL/GenBank/DDBJ whole genome shotgun (WGS) entry which is preliminary data.</text>
</comment>
<accession>A0AAV1T5E6</accession>
<name>A0AAV1T5E6_9STRA</name>
<gene>
    <name evidence="1" type="ORF">PM001_LOCUS2871</name>
</gene>
<dbReference type="EMBL" id="CAKLBY020000028">
    <property type="protein sequence ID" value="CAK7904252.1"/>
    <property type="molecule type" value="Genomic_DNA"/>
</dbReference>
<organism evidence="1 2">
    <name type="scientific">Peronospora matthiolae</name>
    <dbReference type="NCBI Taxonomy" id="2874970"/>
    <lineage>
        <taxon>Eukaryota</taxon>
        <taxon>Sar</taxon>
        <taxon>Stramenopiles</taxon>
        <taxon>Oomycota</taxon>
        <taxon>Peronosporomycetes</taxon>
        <taxon>Peronosporales</taxon>
        <taxon>Peronosporaceae</taxon>
        <taxon>Peronospora</taxon>
    </lineage>
</organism>
<dbReference type="AlphaFoldDB" id="A0AAV1T5E6"/>
<protein>
    <submittedName>
        <fullName evidence="1">Uncharacterized protein</fullName>
    </submittedName>
</protein>
<reference evidence="1" key="1">
    <citation type="submission" date="2024-01" db="EMBL/GenBank/DDBJ databases">
        <authorList>
            <person name="Webb A."/>
        </authorList>
    </citation>
    <scope>NUCLEOTIDE SEQUENCE</scope>
    <source>
        <strain evidence="1">Pm1</strain>
    </source>
</reference>
<sequence length="34" mass="4105">MLNTNADRVLNLLFEKSWLCLWTRRWGVCGMEFT</sequence>